<protein>
    <submittedName>
        <fullName evidence="1">Uncharacterized protein</fullName>
    </submittedName>
</protein>
<accession>A0ACC3NN71</accession>
<comment type="caution">
    <text evidence="1">The sequence shown here is derived from an EMBL/GenBank/DDBJ whole genome shotgun (WGS) entry which is preliminary data.</text>
</comment>
<evidence type="ECO:0000313" key="2">
    <source>
        <dbReference type="Proteomes" id="UP001281147"/>
    </source>
</evidence>
<name>A0ACC3NN71_9PEZI</name>
<dbReference type="Proteomes" id="UP001281147">
    <property type="component" value="Unassembled WGS sequence"/>
</dbReference>
<reference evidence="1" key="1">
    <citation type="submission" date="2023-07" db="EMBL/GenBank/DDBJ databases">
        <title>Black Yeasts Isolated from many extreme environments.</title>
        <authorList>
            <person name="Coleine C."/>
            <person name="Stajich J.E."/>
            <person name="Selbmann L."/>
        </authorList>
    </citation>
    <scope>NUCLEOTIDE SEQUENCE</scope>
    <source>
        <strain evidence="1">CCFEE 5714</strain>
    </source>
</reference>
<sequence>MASSIAAIPHSQPNDVDNTASNLPDPLTQKNNHQELGKMIEPSSKAGETACKEDTQPHQHVHFTESREQTSRSGRPDTMAIQTAPSTPPRGRSGIRGWKESPQNLLKKAVSASRSRSRRRLLSAKERALSPTPASRGNRTSLRYGSIASSVQSSADGSPEIQAMLKREVVPDLELVNQALEQLSCRSEGEDTCTSGTQQLLQLLATLLATARADGKKLLTEAMHARSIGHTEICRAKCVQIVHSPHVESETKVYAYNILSTMASVGQAEHFLNESAKLVQQMMSEDGEKEKLLGVIAVLREGAREKEGCHRRVESRDVMKKMSKGSESAVGSVSEQPGPMMHLELPKPAFAMDDPKKVTPMTEKILEWAGECASGP</sequence>
<keyword evidence="2" id="KW-1185">Reference proteome</keyword>
<proteinExistence type="predicted"/>
<organism evidence="1 2">
    <name type="scientific">Vermiconidia calcicola</name>
    <dbReference type="NCBI Taxonomy" id="1690605"/>
    <lineage>
        <taxon>Eukaryota</taxon>
        <taxon>Fungi</taxon>
        <taxon>Dikarya</taxon>
        <taxon>Ascomycota</taxon>
        <taxon>Pezizomycotina</taxon>
        <taxon>Dothideomycetes</taxon>
        <taxon>Dothideomycetidae</taxon>
        <taxon>Mycosphaerellales</taxon>
        <taxon>Extremaceae</taxon>
        <taxon>Vermiconidia</taxon>
    </lineage>
</organism>
<evidence type="ECO:0000313" key="1">
    <source>
        <dbReference type="EMBL" id="KAK3719087.1"/>
    </source>
</evidence>
<dbReference type="EMBL" id="JAUTXU010000028">
    <property type="protein sequence ID" value="KAK3719087.1"/>
    <property type="molecule type" value="Genomic_DNA"/>
</dbReference>
<gene>
    <name evidence="1" type="ORF">LTR37_004651</name>
</gene>